<dbReference type="PANTHER" id="PTHR36221">
    <property type="entry name" value="DUF742 DOMAIN-CONTAINING PROTEIN"/>
    <property type="match status" value="1"/>
</dbReference>
<comment type="caution">
    <text evidence="2">The sequence shown here is derived from an EMBL/GenBank/DDBJ whole genome shotgun (WGS) entry which is preliminary data.</text>
</comment>
<dbReference type="EMBL" id="BMMH01000031">
    <property type="protein sequence ID" value="GGL42743.1"/>
    <property type="molecule type" value="Genomic_DNA"/>
</dbReference>
<dbReference type="InterPro" id="IPR007995">
    <property type="entry name" value="DUF742"/>
</dbReference>
<keyword evidence="3" id="KW-1185">Reference proteome</keyword>
<dbReference type="AlphaFoldDB" id="A0A917RXG4"/>
<feature type="region of interest" description="Disordered" evidence="1">
    <location>
        <begin position="1"/>
        <end position="60"/>
    </location>
</feature>
<evidence type="ECO:0008006" key="4">
    <source>
        <dbReference type="Google" id="ProtNLM"/>
    </source>
</evidence>
<sequence length="169" mass="18410">MSQFGQGMPDYNTGGPGFGPGAEHYGPGAQNFGPGSSQYNTGAYRFDAPAQPKNPRRAGRVRPYALTSGRTQPAVDLPMEAVIETISYHAQFDWPSGDIRAEILRLGTHQLSVAEIAAHLDRSLGMVRVVIGDLVVDGNLRVHSTLTEQASYDERRSLMERTLRGLRAL</sequence>
<dbReference type="PANTHER" id="PTHR36221:SF1">
    <property type="entry name" value="DUF742 DOMAIN-CONTAINING PROTEIN"/>
    <property type="match status" value="1"/>
</dbReference>
<dbReference type="Pfam" id="PF05331">
    <property type="entry name" value="DUF742"/>
    <property type="match status" value="1"/>
</dbReference>
<evidence type="ECO:0000313" key="2">
    <source>
        <dbReference type="EMBL" id="GGL42743.1"/>
    </source>
</evidence>
<accession>A0A917RXG4</accession>
<dbReference type="Proteomes" id="UP000638263">
    <property type="component" value="Unassembled WGS sequence"/>
</dbReference>
<evidence type="ECO:0000256" key="1">
    <source>
        <dbReference type="SAM" id="MobiDB-lite"/>
    </source>
</evidence>
<proteinExistence type="predicted"/>
<reference evidence="2" key="1">
    <citation type="journal article" date="2014" name="Int. J. Syst. Evol. Microbiol.">
        <title>Complete genome sequence of Corynebacterium casei LMG S-19264T (=DSM 44701T), isolated from a smear-ripened cheese.</title>
        <authorList>
            <consortium name="US DOE Joint Genome Institute (JGI-PGF)"/>
            <person name="Walter F."/>
            <person name="Albersmeier A."/>
            <person name="Kalinowski J."/>
            <person name="Ruckert C."/>
        </authorList>
    </citation>
    <scope>NUCLEOTIDE SEQUENCE</scope>
    <source>
        <strain evidence="2">CGMCC 4.3508</strain>
    </source>
</reference>
<gene>
    <name evidence="2" type="ORF">GCM10011588_66810</name>
</gene>
<evidence type="ECO:0000313" key="3">
    <source>
        <dbReference type="Proteomes" id="UP000638263"/>
    </source>
</evidence>
<organism evidence="2 3">
    <name type="scientific">Nocardia jinanensis</name>
    <dbReference type="NCBI Taxonomy" id="382504"/>
    <lineage>
        <taxon>Bacteria</taxon>
        <taxon>Bacillati</taxon>
        <taxon>Actinomycetota</taxon>
        <taxon>Actinomycetes</taxon>
        <taxon>Mycobacteriales</taxon>
        <taxon>Nocardiaceae</taxon>
        <taxon>Nocardia</taxon>
    </lineage>
</organism>
<name>A0A917RXG4_9NOCA</name>
<reference evidence="2" key="2">
    <citation type="submission" date="2020-09" db="EMBL/GenBank/DDBJ databases">
        <authorList>
            <person name="Sun Q."/>
            <person name="Zhou Y."/>
        </authorList>
    </citation>
    <scope>NUCLEOTIDE SEQUENCE</scope>
    <source>
        <strain evidence="2">CGMCC 4.3508</strain>
    </source>
</reference>
<protein>
    <recommendedName>
        <fullName evidence="4">DUF742 domain-containing protein</fullName>
    </recommendedName>
</protein>